<evidence type="ECO:0000313" key="2">
    <source>
        <dbReference type="Proteomes" id="UP000321197"/>
    </source>
</evidence>
<comment type="caution">
    <text evidence="1">The sequence shown here is derived from an EMBL/GenBank/DDBJ whole genome shotgun (WGS) entry which is preliminary data.</text>
</comment>
<proteinExistence type="predicted"/>
<dbReference type="Proteomes" id="UP000321197">
    <property type="component" value="Unassembled WGS sequence"/>
</dbReference>
<reference evidence="1 2" key="1">
    <citation type="submission" date="2019-07" db="EMBL/GenBank/DDBJ databases">
        <title>Whole genome shotgun sequence of Meiothermus hypogaeus NBRC 106114.</title>
        <authorList>
            <person name="Hosoyama A."/>
            <person name="Uohara A."/>
            <person name="Ohji S."/>
            <person name="Ichikawa N."/>
        </authorList>
    </citation>
    <scope>NUCLEOTIDE SEQUENCE [LARGE SCALE GENOMIC DNA]</scope>
    <source>
        <strain evidence="1 2">NBRC 106114</strain>
    </source>
</reference>
<dbReference type="AlphaFoldDB" id="A0A511R0L3"/>
<accession>A0A511R0L3</accession>
<organism evidence="1 2">
    <name type="scientific">Meiothermus hypogaeus NBRC 106114</name>
    <dbReference type="NCBI Taxonomy" id="1227553"/>
    <lineage>
        <taxon>Bacteria</taxon>
        <taxon>Thermotogati</taxon>
        <taxon>Deinococcota</taxon>
        <taxon>Deinococci</taxon>
        <taxon>Thermales</taxon>
        <taxon>Thermaceae</taxon>
        <taxon>Meiothermus</taxon>
    </lineage>
</organism>
<protein>
    <submittedName>
        <fullName evidence="1">Uncharacterized protein</fullName>
    </submittedName>
</protein>
<sequence length="85" mass="9607">MGMWLPAISFHSGTLLRYLGRTRWGLLERGRSFFPNYPGVIFSFQVAAWLAPSQARFVVAEGVLVPGPLHRVQRVLYFTAGNRLT</sequence>
<name>A0A511R0L3_9DEIN</name>
<gene>
    <name evidence="1" type="ORF">MHY01S_06920</name>
</gene>
<dbReference type="EMBL" id="BJXL01000013">
    <property type="protein sequence ID" value="GEM82526.1"/>
    <property type="molecule type" value="Genomic_DNA"/>
</dbReference>
<evidence type="ECO:0000313" key="1">
    <source>
        <dbReference type="EMBL" id="GEM82526.1"/>
    </source>
</evidence>